<feature type="compositionally biased region" description="Basic and acidic residues" evidence="1">
    <location>
        <begin position="19"/>
        <end position="28"/>
    </location>
</feature>
<evidence type="ECO:0000313" key="3">
    <source>
        <dbReference type="Proteomes" id="UP000622552"/>
    </source>
</evidence>
<dbReference type="EMBL" id="JADOUF010000001">
    <property type="protein sequence ID" value="MBG6133885.1"/>
    <property type="molecule type" value="Genomic_DNA"/>
</dbReference>
<proteinExistence type="predicted"/>
<sequence>MSTPEPEPVDDVQAADEAVEQHPTHDGPKPLSLDDDW</sequence>
<accession>A0A8J7G6Q1</accession>
<protein>
    <submittedName>
        <fullName evidence="2">Uncharacterized protein</fullName>
    </submittedName>
</protein>
<gene>
    <name evidence="2" type="ORF">IW245_000079</name>
</gene>
<feature type="region of interest" description="Disordered" evidence="1">
    <location>
        <begin position="1"/>
        <end position="37"/>
    </location>
</feature>
<keyword evidence="3" id="KW-1185">Reference proteome</keyword>
<dbReference type="AlphaFoldDB" id="A0A8J7G6Q1"/>
<evidence type="ECO:0000313" key="2">
    <source>
        <dbReference type="EMBL" id="MBG6133885.1"/>
    </source>
</evidence>
<reference evidence="2" key="1">
    <citation type="submission" date="2020-11" db="EMBL/GenBank/DDBJ databases">
        <title>Sequencing the genomes of 1000 actinobacteria strains.</title>
        <authorList>
            <person name="Klenk H.-P."/>
        </authorList>
    </citation>
    <scope>NUCLEOTIDE SEQUENCE</scope>
    <source>
        <strain evidence="2">DSM 45356</strain>
    </source>
</reference>
<dbReference type="Proteomes" id="UP000622552">
    <property type="component" value="Unassembled WGS sequence"/>
</dbReference>
<evidence type="ECO:0000256" key="1">
    <source>
        <dbReference type="SAM" id="MobiDB-lite"/>
    </source>
</evidence>
<comment type="caution">
    <text evidence="2">The sequence shown here is derived from an EMBL/GenBank/DDBJ whole genome shotgun (WGS) entry which is preliminary data.</text>
</comment>
<organism evidence="2 3">
    <name type="scientific">Longispora fulva</name>
    <dbReference type="NCBI Taxonomy" id="619741"/>
    <lineage>
        <taxon>Bacteria</taxon>
        <taxon>Bacillati</taxon>
        <taxon>Actinomycetota</taxon>
        <taxon>Actinomycetes</taxon>
        <taxon>Micromonosporales</taxon>
        <taxon>Micromonosporaceae</taxon>
        <taxon>Longispora</taxon>
    </lineage>
</organism>
<feature type="compositionally biased region" description="Acidic residues" evidence="1">
    <location>
        <begin position="7"/>
        <end position="18"/>
    </location>
</feature>
<name>A0A8J7G6Q1_9ACTN</name>